<reference evidence="2" key="1">
    <citation type="submission" date="2022-08" db="UniProtKB">
        <authorList>
            <consortium name="EnsemblMetazoa"/>
        </authorList>
    </citation>
    <scope>IDENTIFICATION</scope>
    <source>
        <strain evidence="2">EBRO</strain>
    </source>
</reference>
<dbReference type="InterPro" id="IPR030547">
    <property type="entry name" value="XRCC2"/>
</dbReference>
<proteinExistence type="predicted"/>
<dbReference type="EnsemblMetazoa" id="AATE014799-RA">
    <property type="protein sequence ID" value="AATE014799-PA.1"/>
    <property type="gene ID" value="AATE014799"/>
</dbReference>
<dbReference type="GO" id="GO:0000724">
    <property type="term" value="P:double-strand break repair via homologous recombination"/>
    <property type="evidence" value="ECO:0007669"/>
    <property type="project" value="InterPro"/>
</dbReference>
<dbReference type="PRINTS" id="PR01874">
    <property type="entry name" value="DNAREPAIRADA"/>
</dbReference>
<dbReference type="AlphaFoldDB" id="A0A182JB64"/>
<dbReference type="SUPFAM" id="SSF52540">
    <property type="entry name" value="P-loop containing nucleoside triphosphate hydrolases"/>
    <property type="match status" value="1"/>
</dbReference>
<dbReference type="Gene3D" id="3.40.50.300">
    <property type="entry name" value="P-loop containing nucleotide triphosphate hydrolases"/>
    <property type="match status" value="1"/>
</dbReference>
<evidence type="ECO:0000259" key="1">
    <source>
        <dbReference type="SMART" id="SM00382"/>
    </source>
</evidence>
<dbReference type="PANTHER" id="PTHR46644">
    <property type="entry name" value="DNA REPAIR PROTEIN XRCC2"/>
    <property type="match status" value="1"/>
</dbReference>
<evidence type="ECO:0000313" key="2">
    <source>
        <dbReference type="EnsemblMetazoa" id="AATE014799-PA.1"/>
    </source>
</evidence>
<dbReference type="Pfam" id="PF08423">
    <property type="entry name" value="Rad51"/>
    <property type="match status" value="1"/>
</dbReference>
<dbReference type="SMART" id="SM00382">
    <property type="entry name" value="AAA"/>
    <property type="match status" value="1"/>
</dbReference>
<feature type="domain" description="AAA+ ATPase" evidence="1">
    <location>
        <begin position="34"/>
        <end position="263"/>
    </location>
</feature>
<dbReference type="GO" id="GO:0000400">
    <property type="term" value="F:four-way junction DNA binding"/>
    <property type="evidence" value="ECO:0007669"/>
    <property type="project" value="TreeGrafter"/>
</dbReference>
<organism evidence="2">
    <name type="scientific">Anopheles atroparvus</name>
    <name type="common">European mosquito</name>
    <dbReference type="NCBI Taxonomy" id="41427"/>
    <lineage>
        <taxon>Eukaryota</taxon>
        <taxon>Metazoa</taxon>
        <taxon>Ecdysozoa</taxon>
        <taxon>Arthropoda</taxon>
        <taxon>Hexapoda</taxon>
        <taxon>Insecta</taxon>
        <taxon>Pterygota</taxon>
        <taxon>Neoptera</taxon>
        <taxon>Endopterygota</taxon>
        <taxon>Diptera</taxon>
        <taxon>Nematocera</taxon>
        <taxon>Culicoidea</taxon>
        <taxon>Culicidae</taxon>
        <taxon>Anophelinae</taxon>
        <taxon>Anopheles</taxon>
    </lineage>
</organism>
<dbReference type="GO" id="GO:0033063">
    <property type="term" value="C:Rad51B-Rad51C-Rad51D-XRCC2 complex"/>
    <property type="evidence" value="ECO:0007669"/>
    <property type="project" value="InterPro"/>
</dbReference>
<dbReference type="VEuPathDB" id="VectorBase:AATE014799"/>
<protein>
    <recommendedName>
        <fullName evidence="1">AAA+ ATPase domain-containing protein</fullName>
    </recommendedName>
</protein>
<dbReference type="InterPro" id="IPR003593">
    <property type="entry name" value="AAA+_ATPase"/>
</dbReference>
<dbReference type="InterPro" id="IPR013632">
    <property type="entry name" value="Rad51_C"/>
</dbReference>
<accession>A0A182JB64</accession>
<dbReference type="STRING" id="41427.A0A182JB64"/>
<dbReference type="GO" id="GO:0005813">
    <property type="term" value="C:centrosome"/>
    <property type="evidence" value="ECO:0007669"/>
    <property type="project" value="TreeGrafter"/>
</dbReference>
<dbReference type="PANTHER" id="PTHR46644:SF2">
    <property type="entry name" value="DNA REPAIR PROTEIN XRCC2"/>
    <property type="match status" value="1"/>
</dbReference>
<dbReference type="GO" id="GO:0042148">
    <property type="term" value="P:DNA strand invasion"/>
    <property type="evidence" value="ECO:0007669"/>
    <property type="project" value="TreeGrafter"/>
</dbReference>
<dbReference type="InterPro" id="IPR027417">
    <property type="entry name" value="P-loop_NTPase"/>
</dbReference>
<dbReference type="CDD" id="cd19490">
    <property type="entry name" value="XRCC2"/>
    <property type="match status" value="1"/>
</dbReference>
<dbReference type="GO" id="GO:0005657">
    <property type="term" value="C:replication fork"/>
    <property type="evidence" value="ECO:0007669"/>
    <property type="project" value="InterPro"/>
</dbReference>
<sequence>METAYSVIVQQTTSSVNSIPCLDASIFPDGGPKAGELVQIHGESGSGKSLLLLELIARIILPGNCGGHETGAVFIDCENSFNRVLLLSVMEKYILNLANPAVAGTLTPQQIVIIQRTALRRLLLVRCYSLEQFEFTLLALPEHFIKNNALSYVLIDSLATFYWNKCTEQNLVRMDTFLRAQCKTLRKLAEKWKKVVIFTKPSYFASGGPSRDFESTAYGGSPLEGSTQLSSLVAGSSSRHMSVLHELASSSSASIAIDHRIELAEMDCPSPRSSNDGNDEQRFNAFITTKDKQFVRFYLIDSFGFNWIEL</sequence>
<name>A0A182JB64_ANOAO</name>